<feature type="compositionally biased region" description="Polar residues" evidence="9">
    <location>
        <begin position="51"/>
        <end position="64"/>
    </location>
</feature>
<dbReference type="Pfam" id="PF23869">
    <property type="entry name" value="Beta-prop_WDR75_1st"/>
    <property type="match status" value="1"/>
</dbReference>
<keyword evidence="6" id="KW-0804">Transcription</keyword>
<feature type="region of interest" description="Disordered" evidence="9">
    <location>
        <begin position="855"/>
        <end position="889"/>
    </location>
</feature>
<proteinExistence type="predicted"/>
<organism evidence="11 12">
    <name type="scientific">Coemansia interrupta</name>
    <dbReference type="NCBI Taxonomy" id="1126814"/>
    <lineage>
        <taxon>Eukaryota</taxon>
        <taxon>Fungi</taxon>
        <taxon>Fungi incertae sedis</taxon>
        <taxon>Zoopagomycota</taxon>
        <taxon>Kickxellomycotina</taxon>
        <taxon>Kickxellomycetes</taxon>
        <taxon>Kickxellales</taxon>
        <taxon>Kickxellaceae</taxon>
        <taxon>Coemansia</taxon>
    </lineage>
</organism>
<evidence type="ECO:0000313" key="11">
    <source>
        <dbReference type="EMBL" id="KAJ2776616.1"/>
    </source>
</evidence>
<comment type="caution">
    <text evidence="11">The sequence shown here is derived from an EMBL/GenBank/DDBJ whole genome shotgun (WGS) entry which is preliminary data.</text>
</comment>
<feature type="compositionally biased region" description="Basic and acidic residues" evidence="9">
    <location>
        <begin position="1"/>
        <end position="14"/>
    </location>
</feature>
<dbReference type="PROSITE" id="PS50082">
    <property type="entry name" value="WD_REPEATS_2"/>
    <property type="match status" value="1"/>
</dbReference>
<dbReference type="AlphaFoldDB" id="A0A9W8H1G0"/>
<dbReference type="PANTHER" id="PTHR44215">
    <property type="entry name" value="WD REPEAT-CONTAINING PROTEIN 75"/>
    <property type="match status" value="1"/>
</dbReference>
<dbReference type="GO" id="GO:0045943">
    <property type="term" value="P:positive regulation of transcription by RNA polymerase I"/>
    <property type="evidence" value="ECO:0007669"/>
    <property type="project" value="InterPro"/>
</dbReference>
<dbReference type="InterPro" id="IPR015943">
    <property type="entry name" value="WD40/YVTN_repeat-like_dom_sf"/>
</dbReference>
<protein>
    <submittedName>
        <fullName evidence="11">NET1-associated nuclear protein 1</fullName>
    </submittedName>
</protein>
<sequence length="907" mass="95978">MMPADTRNDGEAKQAKKKSKRVGTKTVRIQEPESTGVEKRPKKGKRPATLDLTQADSDSDQGSYPMTPMTPQAPAHVTQPSTGYRKIAQTLVSGGSLTDSPVVFSGDSQVFFLAKDNAVAVYNVQNGEMVQNFGMPAAADGERPSEVHAIVAGARGKEVFTFSADRHVRLWDGDSARVLGEWALEEAAVMAVADGAEGGDAGFFCAVRRGKRGAMRANPDKTKYAVVHVRLLGDGQTQVREVFRMAGIEGLAAGQQGAWVGAFGKFRVQLAHVARPAEPAVHLWHLSERVSALAFHPTEAAVAVGDWRGRIMQWFCLDKDAPGGSDRRVAQQPMHWHARRVNSVVFAGAHVMLSGGDEGVLVVWQLATGTRTYLSSLGSEIAGIAVSPDASLYALTMRDNTVRVVAAGDRALVALVQGLKYAQAGPAGRKARRLAGSQLTTGLVVHPTTHALALGGAGQVQMFSHTRDRHVASVEVAPYTRVSGTQQRPPHVDLVQFSADGAWMATVDSREHASFLKLWRLDTRTQQYRLATRIDMPHQGGVCALAFQPGDQPLCVTAGRDGCARVWQEAGGAWTCRAACGFRGQQPGAVAFSSDGSTLAVAFGAHVTLWDAQALSTGGRAMPAATLLASLGPGQPRLRGLVFVAGTQYLAAWSRERMDVWNMLTGSVWWTLAAPVVAVAERVGVLAVAARVVRGCAPVVLLVEPGRPQPLATVHHKGGVEALALVPAARPADAEGMADALQGSALVVLTPAGLLNVYAAQPADDNEKEHEQPSASSAAAGRRVFANVFAQAQDAARTHPPADARVDQDCVRRAMRLVRSAVRSAYVDAPHHVLPPATAMFAQFAAAQLLPRVHEEAAADAPSAAGESDDDDAMDVDEHTAAPALDAAPATAASRAFAGALQRGFSQ</sequence>
<reference evidence="11" key="1">
    <citation type="submission" date="2022-07" db="EMBL/GenBank/DDBJ databases">
        <title>Phylogenomic reconstructions and comparative analyses of Kickxellomycotina fungi.</title>
        <authorList>
            <person name="Reynolds N.K."/>
            <person name="Stajich J.E."/>
            <person name="Barry K."/>
            <person name="Grigoriev I.V."/>
            <person name="Crous P."/>
            <person name="Smith M.E."/>
        </authorList>
    </citation>
    <scope>NUCLEOTIDE SEQUENCE</scope>
    <source>
        <strain evidence="11">BCRC 34489</strain>
    </source>
</reference>
<feature type="compositionally biased region" description="Basic and acidic residues" evidence="9">
    <location>
        <begin position="28"/>
        <end position="39"/>
    </location>
</feature>
<dbReference type="Proteomes" id="UP001140172">
    <property type="component" value="Unassembled WGS sequence"/>
</dbReference>
<dbReference type="InterPro" id="IPR011047">
    <property type="entry name" value="Quinoprotein_ADH-like_sf"/>
</dbReference>
<keyword evidence="7" id="KW-0539">Nucleus</keyword>
<evidence type="ECO:0000259" key="10">
    <source>
        <dbReference type="Pfam" id="PF23769"/>
    </source>
</evidence>
<evidence type="ECO:0000256" key="1">
    <source>
        <dbReference type="ARBA" id="ARBA00004604"/>
    </source>
</evidence>
<accession>A0A9W8H1G0</accession>
<keyword evidence="3" id="KW-0698">rRNA processing</keyword>
<keyword evidence="4 8" id="KW-0853">WD repeat</keyword>
<feature type="region of interest" description="Disordered" evidence="9">
    <location>
        <begin position="1"/>
        <end position="78"/>
    </location>
</feature>
<evidence type="ECO:0000256" key="6">
    <source>
        <dbReference type="ARBA" id="ARBA00023163"/>
    </source>
</evidence>
<dbReference type="Gene3D" id="2.130.10.10">
    <property type="entry name" value="YVTN repeat-like/Quinoprotein amine dehydrogenase"/>
    <property type="match status" value="3"/>
</dbReference>
<evidence type="ECO:0000256" key="7">
    <source>
        <dbReference type="ARBA" id="ARBA00023242"/>
    </source>
</evidence>
<evidence type="ECO:0000256" key="2">
    <source>
        <dbReference type="ARBA" id="ARBA00022517"/>
    </source>
</evidence>
<dbReference type="Pfam" id="PF23769">
    <property type="entry name" value="Beta-prop_WDR75_2nd"/>
    <property type="match status" value="1"/>
</dbReference>
<keyword evidence="5" id="KW-0677">Repeat</keyword>
<evidence type="ECO:0000256" key="3">
    <source>
        <dbReference type="ARBA" id="ARBA00022552"/>
    </source>
</evidence>
<keyword evidence="12" id="KW-1185">Reference proteome</keyword>
<evidence type="ECO:0000256" key="8">
    <source>
        <dbReference type="PROSITE-ProRule" id="PRU00221"/>
    </source>
</evidence>
<dbReference type="EMBL" id="JANBUM010000479">
    <property type="protein sequence ID" value="KAJ2776616.1"/>
    <property type="molecule type" value="Genomic_DNA"/>
</dbReference>
<dbReference type="SUPFAM" id="SSF50998">
    <property type="entry name" value="Quinoprotein alcohol dehydrogenase-like"/>
    <property type="match status" value="2"/>
</dbReference>
<dbReference type="GO" id="GO:0003723">
    <property type="term" value="F:RNA binding"/>
    <property type="evidence" value="ECO:0007669"/>
    <property type="project" value="InterPro"/>
</dbReference>
<dbReference type="OrthoDB" id="4096at2759"/>
<evidence type="ECO:0000256" key="5">
    <source>
        <dbReference type="ARBA" id="ARBA00022737"/>
    </source>
</evidence>
<dbReference type="GO" id="GO:2000234">
    <property type="term" value="P:positive regulation of rRNA processing"/>
    <property type="evidence" value="ECO:0007669"/>
    <property type="project" value="TreeGrafter"/>
</dbReference>
<dbReference type="GO" id="GO:0032040">
    <property type="term" value="C:small-subunit processome"/>
    <property type="evidence" value="ECO:0007669"/>
    <property type="project" value="InterPro"/>
</dbReference>
<feature type="repeat" description="WD" evidence="8">
    <location>
        <begin position="334"/>
        <end position="374"/>
    </location>
</feature>
<evidence type="ECO:0000313" key="12">
    <source>
        <dbReference type="Proteomes" id="UP001140172"/>
    </source>
</evidence>
<dbReference type="InterPro" id="IPR057644">
    <property type="entry name" value="Beta-prop_WDR75_2nd"/>
</dbReference>
<dbReference type="GO" id="GO:0006364">
    <property type="term" value="P:rRNA processing"/>
    <property type="evidence" value="ECO:0007669"/>
    <property type="project" value="UniProtKB-KW"/>
</dbReference>
<keyword evidence="2" id="KW-0690">Ribosome biogenesis</keyword>
<feature type="domain" description="WD repeat-containing protein 75 second beta-propeller" evidence="10">
    <location>
        <begin position="443"/>
        <end position="727"/>
    </location>
</feature>
<comment type="subcellular location">
    <subcellularLocation>
        <location evidence="1">Nucleus</location>
        <location evidence="1">Nucleolus</location>
    </subcellularLocation>
</comment>
<name>A0A9W8H1G0_9FUNG</name>
<evidence type="ECO:0000256" key="9">
    <source>
        <dbReference type="SAM" id="MobiDB-lite"/>
    </source>
</evidence>
<dbReference type="SMART" id="SM00320">
    <property type="entry name" value="WD40"/>
    <property type="match status" value="6"/>
</dbReference>
<dbReference type="PANTHER" id="PTHR44215:SF1">
    <property type="entry name" value="WD REPEAT-CONTAINING PROTEIN 75"/>
    <property type="match status" value="1"/>
</dbReference>
<evidence type="ECO:0000256" key="4">
    <source>
        <dbReference type="ARBA" id="ARBA00022574"/>
    </source>
</evidence>
<dbReference type="InterPro" id="IPR053826">
    <property type="entry name" value="WDR75"/>
</dbReference>
<dbReference type="InterPro" id="IPR001680">
    <property type="entry name" value="WD40_rpt"/>
</dbReference>
<gene>
    <name evidence="11" type="primary">NAN1</name>
    <name evidence="11" type="ORF">GGI15_004793</name>
</gene>